<dbReference type="Proteomes" id="UP001575622">
    <property type="component" value="Unassembled WGS sequence"/>
</dbReference>
<evidence type="ECO:0000313" key="3">
    <source>
        <dbReference type="Proteomes" id="UP001575622"/>
    </source>
</evidence>
<evidence type="ECO:0000259" key="1">
    <source>
        <dbReference type="PROSITE" id="PS50943"/>
    </source>
</evidence>
<dbReference type="InterPro" id="IPR010982">
    <property type="entry name" value="Lambda_DNA-bd_dom_sf"/>
</dbReference>
<organism evidence="2 3">
    <name type="scientific">Paenibacillus oleatilyticus</name>
    <dbReference type="NCBI Taxonomy" id="2594886"/>
    <lineage>
        <taxon>Bacteria</taxon>
        <taxon>Bacillati</taxon>
        <taxon>Bacillota</taxon>
        <taxon>Bacilli</taxon>
        <taxon>Bacillales</taxon>
        <taxon>Paenibacillaceae</taxon>
        <taxon>Paenibacillus</taxon>
    </lineage>
</organism>
<name>A0ABV4V2J3_9BACL</name>
<dbReference type="CDD" id="cd00093">
    <property type="entry name" value="HTH_XRE"/>
    <property type="match status" value="1"/>
</dbReference>
<protein>
    <submittedName>
        <fullName evidence="2">Helix-turn-helix domain-containing protein</fullName>
    </submittedName>
</protein>
<sequence>MVDIKHQNNTIADFIFQLRKEKSLTYAELEELTGVSRGVLHKIEIGETKHPEYKTVKAISPVLLVPYFQVIEGYIENEN</sequence>
<dbReference type="Pfam" id="PF01381">
    <property type="entry name" value="HTH_3"/>
    <property type="match status" value="1"/>
</dbReference>
<dbReference type="SMART" id="SM00530">
    <property type="entry name" value="HTH_XRE"/>
    <property type="match status" value="1"/>
</dbReference>
<dbReference type="EMBL" id="JBHDLN010000009">
    <property type="protein sequence ID" value="MFB0844298.1"/>
    <property type="molecule type" value="Genomic_DNA"/>
</dbReference>
<dbReference type="PROSITE" id="PS50943">
    <property type="entry name" value="HTH_CROC1"/>
    <property type="match status" value="1"/>
</dbReference>
<keyword evidence="3" id="KW-1185">Reference proteome</keyword>
<dbReference type="RefSeq" id="WP_373954058.1">
    <property type="nucleotide sequence ID" value="NZ_JBHDLN010000009.1"/>
</dbReference>
<gene>
    <name evidence="2" type="ORF">ACEU3E_19105</name>
</gene>
<proteinExistence type="predicted"/>
<dbReference type="InterPro" id="IPR001387">
    <property type="entry name" value="Cro/C1-type_HTH"/>
</dbReference>
<feature type="domain" description="HTH cro/C1-type" evidence="1">
    <location>
        <begin position="17"/>
        <end position="68"/>
    </location>
</feature>
<accession>A0ABV4V2J3</accession>
<evidence type="ECO:0000313" key="2">
    <source>
        <dbReference type="EMBL" id="MFB0844298.1"/>
    </source>
</evidence>
<dbReference type="SUPFAM" id="SSF47413">
    <property type="entry name" value="lambda repressor-like DNA-binding domains"/>
    <property type="match status" value="1"/>
</dbReference>
<comment type="caution">
    <text evidence="2">The sequence shown here is derived from an EMBL/GenBank/DDBJ whole genome shotgun (WGS) entry which is preliminary data.</text>
</comment>
<dbReference type="Gene3D" id="1.10.260.40">
    <property type="entry name" value="lambda repressor-like DNA-binding domains"/>
    <property type="match status" value="1"/>
</dbReference>
<reference evidence="2 3" key="1">
    <citation type="submission" date="2024-09" db="EMBL/GenBank/DDBJ databases">
        <authorList>
            <person name="Makale K.P.P."/>
            <person name="Makhzoum A."/>
            <person name="Rantong G."/>
            <person name="Rahube T.O."/>
        </authorList>
    </citation>
    <scope>NUCLEOTIDE SEQUENCE [LARGE SCALE GENOMIC DNA]</scope>
    <source>
        <strain evidence="2 3">KM_D13</strain>
    </source>
</reference>